<dbReference type="SMART" id="SM00748">
    <property type="entry name" value="HEPN"/>
    <property type="match status" value="1"/>
</dbReference>
<name>A8M940_CALMQ</name>
<keyword evidence="3" id="KW-1185">Reference proteome</keyword>
<evidence type="ECO:0000313" key="2">
    <source>
        <dbReference type="EMBL" id="ABW02259.1"/>
    </source>
</evidence>
<dbReference type="InterPro" id="IPR007842">
    <property type="entry name" value="HEPN_dom"/>
</dbReference>
<dbReference type="GeneID" id="5708960"/>
<dbReference type="EMBL" id="CP000852">
    <property type="protein sequence ID" value="ABW02259.1"/>
    <property type="molecule type" value="Genomic_DNA"/>
</dbReference>
<dbReference type="Gene3D" id="1.20.120.330">
    <property type="entry name" value="Nucleotidyltransferases domain 2"/>
    <property type="match status" value="1"/>
</dbReference>
<evidence type="ECO:0000259" key="1">
    <source>
        <dbReference type="PROSITE" id="PS50910"/>
    </source>
</evidence>
<proteinExistence type="predicted"/>
<organism evidence="2 3">
    <name type="scientific">Caldivirga maquilingensis (strain ATCC 700844 / DSM 13496 / JCM 10307 / IC-167)</name>
    <dbReference type="NCBI Taxonomy" id="397948"/>
    <lineage>
        <taxon>Archaea</taxon>
        <taxon>Thermoproteota</taxon>
        <taxon>Thermoprotei</taxon>
        <taxon>Thermoproteales</taxon>
        <taxon>Thermoproteaceae</taxon>
        <taxon>Caldivirga</taxon>
    </lineage>
</organism>
<dbReference type="Pfam" id="PF05168">
    <property type="entry name" value="HEPN"/>
    <property type="match status" value="1"/>
</dbReference>
<dbReference type="HOGENOM" id="CLU_123170_1_1_2"/>
<dbReference type="OrthoDB" id="101044at2157"/>
<dbReference type="AlphaFoldDB" id="A8M940"/>
<dbReference type="Proteomes" id="UP000001137">
    <property type="component" value="Chromosome"/>
</dbReference>
<accession>A8M940</accession>
<dbReference type="SUPFAM" id="SSF81593">
    <property type="entry name" value="Nucleotidyltransferase substrate binding subunit/domain"/>
    <property type="match status" value="1"/>
</dbReference>
<dbReference type="STRING" id="397948.Cmaq_1434"/>
<dbReference type="KEGG" id="cma:Cmaq_1434"/>
<feature type="domain" description="HEPN" evidence="1">
    <location>
        <begin position="10"/>
        <end position="134"/>
    </location>
</feature>
<reference evidence="2 3" key="1">
    <citation type="submission" date="2007-10" db="EMBL/GenBank/DDBJ databases">
        <title>Complete sequence of Caldivirga maquilingensis IC-167.</title>
        <authorList>
            <consortium name="US DOE Joint Genome Institute"/>
            <person name="Copeland A."/>
            <person name="Lucas S."/>
            <person name="Lapidus A."/>
            <person name="Barry K."/>
            <person name="Glavina del Rio T."/>
            <person name="Dalin E."/>
            <person name="Tice H."/>
            <person name="Pitluck S."/>
            <person name="Saunders E."/>
            <person name="Brettin T."/>
            <person name="Bruce D."/>
            <person name="Detter J.C."/>
            <person name="Han C."/>
            <person name="Schmutz J."/>
            <person name="Larimer F."/>
            <person name="Land M."/>
            <person name="Hauser L."/>
            <person name="Kyrpides N."/>
            <person name="Ivanova N."/>
            <person name="Biddle J.F."/>
            <person name="Zhang Z."/>
            <person name="Fitz-Gibbon S.T."/>
            <person name="Lowe T.M."/>
            <person name="Saltikov C."/>
            <person name="House C.H."/>
            <person name="Richardson P."/>
        </authorList>
    </citation>
    <scope>NUCLEOTIDE SEQUENCE [LARGE SCALE GENOMIC DNA]</scope>
    <source>
        <strain evidence="3">ATCC 700844 / DSM 13496 / JCM 10307 / IC-167</strain>
    </source>
</reference>
<evidence type="ECO:0000313" key="3">
    <source>
        <dbReference type="Proteomes" id="UP000001137"/>
    </source>
</evidence>
<dbReference type="RefSeq" id="WP_012186478.1">
    <property type="nucleotide sequence ID" value="NC_009954.1"/>
</dbReference>
<dbReference type="eggNOG" id="arCOG01191">
    <property type="taxonomic scope" value="Archaea"/>
</dbReference>
<sequence length="141" mass="15860">MSGEYPAILRRRAEAMLALAQRLLNEGEYDLAVLNAEYAAQLYLKSLLYRLTGEEWRGHGIRELLGALAVALKNLNQDEGADEVAEYVRRYRAYLAELEEGHVRSVYGVYSYGRDQAEALVSTAGNLISFLQKIERGVFGE</sequence>
<gene>
    <name evidence="2" type="ordered locus">Cmaq_1434</name>
</gene>
<dbReference type="PROSITE" id="PS50910">
    <property type="entry name" value="HEPN"/>
    <property type="match status" value="1"/>
</dbReference>
<protein>
    <submittedName>
        <fullName evidence="2">HEPN domain protein</fullName>
    </submittedName>
</protein>